<dbReference type="InterPro" id="IPR000160">
    <property type="entry name" value="GGDEF_dom"/>
</dbReference>
<dbReference type="PANTHER" id="PTHR46663">
    <property type="entry name" value="DIGUANYLATE CYCLASE DGCT-RELATED"/>
    <property type="match status" value="1"/>
</dbReference>
<dbReference type="Pfam" id="PF00990">
    <property type="entry name" value="GGDEF"/>
    <property type="match status" value="1"/>
</dbReference>
<dbReference type="InterPro" id="IPR029787">
    <property type="entry name" value="Nucleotide_cyclase"/>
</dbReference>
<dbReference type="SMART" id="SM00267">
    <property type="entry name" value="GGDEF"/>
    <property type="match status" value="1"/>
</dbReference>
<keyword evidence="4" id="KW-1185">Reference proteome</keyword>
<feature type="domain" description="GGDEF" evidence="2">
    <location>
        <begin position="343"/>
        <end position="481"/>
    </location>
</feature>
<feature type="transmembrane region" description="Helical" evidence="1">
    <location>
        <begin position="190"/>
        <end position="213"/>
    </location>
</feature>
<name>A0A5Q0H1G7_SACSY</name>
<dbReference type="EMBL" id="CP034550">
    <property type="protein sequence ID" value="QFZ20107.1"/>
    <property type="molecule type" value="Genomic_DNA"/>
</dbReference>
<dbReference type="SUPFAM" id="SSF55073">
    <property type="entry name" value="Nucleotide cyclase"/>
    <property type="match status" value="1"/>
</dbReference>
<feature type="transmembrane region" description="Helical" evidence="1">
    <location>
        <begin position="150"/>
        <end position="178"/>
    </location>
</feature>
<feature type="transmembrane region" description="Helical" evidence="1">
    <location>
        <begin position="225"/>
        <end position="247"/>
    </location>
</feature>
<organism evidence="3 4">
    <name type="scientific">Saccharothrix syringae</name>
    <name type="common">Nocardiopsis syringae</name>
    <dbReference type="NCBI Taxonomy" id="103733"/>
    <lineage>
        <taxon>Bacteria</taxon>
        <taxon>Bacillati</taxon>
        <taxon>Actinomycetota</taxon>
        <taxon>Actinomycetes</taxon>
        <taxon>Pseudonocardiales</taxon>
        <taxon>Pseudonocardiaceae</taxon>
        <taxon>Saccharothrix</taxon>
    </lineage>
</organism>
<dbReference type="OrthoDB" id="23692at2"/>
<reference evidence="4" key="1">
    <citation type="journal article" date="2021" name="Curr. Microbiol.">
        <title>Complete genome of nocamycin-producing strain Saccharothrix syringae NRRL B-16468 reveals the biosynthetic potential for secondary metabolites.</title>
        <authorList>
            <person name="Mo X."/>
            <person name="Yang S."/>
        </authorList>
    </citation>
    <scope>NUCLEOTIDE SEQUENCE [LARGE SCALE GENOMIC DNA]</scope>
    <source>
        <strain evidence="4">ATCC 51364 / DSM 43886 / JCM 6844 / KCTC 9398 / NBRC 14523 / NRRL B-16468 / INA 2240</strain>
    </source>
</reference>
<dbReference type="InterPro" id="IPR043128">
    <property type="entry name" value="Rev_trsase/Diguanyl_cyclase"/>
</dbReference>
<evidence type="ECO:0000313" key="3">
    <source>
        <dbReference type="EMBL" id="QFZ20107.1"/>
    </source>
</evidence>
<feature type="transmembrane region" description="Helical" evidence="1">
    <location>
        <begin position="83"/>
        <end position="100"/>
    </location>
</feature>
<dbReference type="PROSITE" id="PS50887">
    <property type="entry name" value="GGDEF"/>
    <property type="match status" value="1"/>
</dbReference>
<dbReference type="AlphaFoldDB" id="A0A5Q0H1G7"/>
<keyword evidence="1" id="KW-1133">Transmembrane helix</keyword>
<gene>
    <name evidence="3" type="ORF">EKG83_24205</name>
</gene>
<evidence type="ECO:0000259" key="2">
    <source>
        <dbReference type="PROSITE" id="PS50887"/>
    </source>
</evidence>
<dbReference type="KEGG" id="ssyi:EKG83_24205"/>
<keyword evidence="1" id="KW-0812">Transmembrane</keyword>
<dbReference type="CDD" id="cd01949">
    <property type="entry name" value="GGDEF"/>
    <property type="match status" value="1"/>
</dbReference>
<dbReference type="InterPro" id="IPR052163">
    <property type="entry name" value="DGC-Regulatory_Protein"/>
</dbReference>
<evidence type="ECO:0000256" key="1">
    <source>
        <dbReference type="SAM" id="Phobius"/>
    </source>
</evidence>
<dbReference type="Proteomes" id="UP000325787">
    <property type="component" value="Chromosome"/>
</dbReference>
<evidence type="ECO:0000313" key="4">
    <source>
        <dbReference type="Proteomes" id="UP000325787"/>
    </source>
</evidence>
<dbReference type="PANTHER" id="PTHR46663:SF4">
    <property type="entry name" value="DIGUANYLATE CYCLASE DGCT-RELATED"/>
    <property type="match status" value="1"/>
</dbReference>
<dbReference type="Gene3D" id="3.30.70.270">
    <property type="match status" value="1"/>
</dbReference>
<protein>
    <submittedName>
        <fullName evidence="3">GGDEF domain-containing protein</fullName>
    </submittedName>
</protein>
<keyword evidence="1" id="KW-0472">Membrane</keyword>
<feature type="transmembrane region" description="Helical" evidence="1">
    <location>
        <begin position="267"/>
        <end position="300"/>
    </location>
</feature>
<dbReference type="NCBIfam" id="TIGR00254">
    <property type="entry name" value="GGDEF"/>
    <property type="match status" value="1"/>
</dbReference>
<sequence length="492" mass="52347">MTRMGCSSLRVVLGQGKPHPDGLVTSGSPVVTVLENTQVRPGRTVWGYDMSVSAASSQRRTTGQRLRLVQPFSWHLWELPRPVLAYVLAVDVAALALVALTSVRGAVTGTDLVRFAVLSGAAVVHLEFARGIERMREMAVSGTPYVNLKSLWVFTGVVLLPLPLVAALTAITYLYAWARVDGQSRAHKKVFTAATFILASGGAAAVLSVSQLADAATIPTGRLGLLVLVAAAVTWWFVNFALVVAVLRVSNPEAPVRAALGDLADQLVVAAALGLGIGMAALLIHAPWLVLVLMVTVVVLHQQFLLPQLRRQVQTDTKTGLLDPVFFTRLATALLRRLREQVRPAALLMIDLDRFKRINDDLGHPAGDDAIQAAADVLRQELRGSDLVARFGGDEFVLLLPGVGKEQVNDISTRLLLALRTHRTQVSATSGPTELLGLPASVGVALYPQHGVTVDQLLLAADAAQQRAKQAGGAQVVVAPLPPAVEIPAQLG</sequence>
<accession>A0A5Q0H1G7</accession>
<proteinExistence type="predicted"/>